<dbReference type="Proteomes" id="UP001165342">
    <property type="component" value="Unassembled WGS sequence"/>
</dbReference>
<accession>A0ABT0RY43</accession>
<dbReference type="EMBL" id="JAMGBE010000001">
    <property type="protein sequence ID" value="MCL6728534.1"/>
    <property type="molecule type" value="Genomic_DNA"/>
</dbReference>
<sequence>MALGLRARSFRPPKSDLECSIPTGEIRKLADSFYFQLEAFLDSWRREGIGEDVVRTALKRAEATSLAMEDVGRRLKGQ</sequence>
<evidence type="ECO:0000313" key="1">
    <source>
        <dbReference type="EMBL" id="MCL6728534.1"/>
    </source>
</evidence>
<gene>
    <name evidence="1" type="ORF">LZ538_00500</name>
</gene>
<proteinExistence type="predicted"/>
<keyword evidence="2" id="KW-1185">Reference proteome</keyword>
<name>A0ABT0RY43_9SPHN</name>
<protein>
    <submittedName>
        <fullName evidence="1">Uncharacterized protein</fullName>
    </submittedName>
</protein>
<reference evidence="1" key="1">
    <citation type="submission" date="2022-05" db="EMBL/GenBank/DDBJ databases">
        <authorList>
            <person name="Jo J.-H."/>
            <person name="Im W.-T."/>
        </authorList>
    </citation>
    <scope>NUCLEOTIDE SEQUENCE</scope>
    <source>
        <strain evidence="1">SE220</strain>
    </source>
</reference>
<dbReference type="RefSeq" id="WP_249830044.1">
    <property type="nucleotide sequence ID" value="NZ_JAMGBE010000001.1"/>
</dbReference>
<comment type="caution">
    <text evidence="1">The sequence shown here is derived from an EMBL/GenBank/DDBJ whole genome shotgun (WGS) entry which is preliminary data.</text>
</comment>
<evidence type="ECO:0000313" key="2">
    <source>
        <dbReference type="Proteomes" id="UP001165342"/>
    </source>
</evidence>
<organism evidence="1 2">
    <name type="scientific">Sphingomonas hankyongi</name>
    <dbReference type="NCBI Taxonomy" id="2908209"/>
    <lineage>
        <taxon>Bacteria</taxon>
        <taxon>Pseudomonadati</taxon>
        <taxon>Pseudomonadota</taxon>
        <taxon>Alphaproteobacteria</taxon>
        <taxon>Sphingomonadales</taxon>
        <taxon>Sphingomonadaceae</taxon>
        <taxon>Sphingomonas</taxon>
    </lineage>
</organism>